<protein>
    <submittedName>
        <fullName evidence="1">Uncharacterized protein</fullName>
    </submittedName>
</protein>
<dbReference type="Proteomes" id="UP000577697">
    <property type="component" value="Unassembled WGS sequence"/>
</dbReference>
<gene>
    <name evidence="1" type="ORF">FHS67_002461</name>
</gene>
<name>A0ABR6H6K7_AMIAI</name>
<comment type="caution">
    <text evidence="1">The sequence shown here is derived from an EMBL/GenBank/DDBJ whole genome shotgun (WGS) entry which is preliminary data.</text>
</comment>
<reference evidence="1 2" key="1">
    <citation type="submission" date="2020-08" db="EMBL/GenBank/DDBJ databases">
        <title>Genomic Encyclopedia of Type Strains, Phase IV (KMG-IV): sequencing the most valuable type-strain genomes for metagenomic binning, comparative biology and taxonomic classification.</title>
        <authorList>
            <person name="Goeker M."/>
        </authorList>
    </citation>
    <scope>NUCLEOTIDE SEQUENCE [LARGE SCALE GENOMIC DNA]</scope>
    <source>
        <strain evidence="1 2">DSM 10368</strain>
    </source>
</reference>
<keyword evidence="2" id="KW-1185">Reference proteome</keyword>
<dbReference type="RefSeq" id="WP_256438498.1">
    <property type="nucleotide sequence ID" value="NZ_CP015005.1"/>
</dbReference>
<evidence type="ECO:0000313" key="1">
    <source>
        <dbReference type="EMBL" id="MBB3706141.1"/>
    </source>
</evidence>
<evidence type="ECO:0000313" key="2">
    <source>
        <dbReference type="Proteomes" id="UP000577697"/>
    </source>
</evidence>
<proteinExistence type="predicted"/>
<dbReference type="EMBL" id="JACICB010000008">
    <property type="protein sequence ID" value="MBB3706141.1"/>
    <property type="molecule type" value="Genomic_DNA"/>
</dbReference>
<organism evidence="1 2">
    <name type="scientific">Aminobacter aminovorans</name>
    <name type="common">Chelatobacter heintzii</name>
    <dbReference type="NCBI Taxonomy" id="83263"/>
    <lineage>
        <taxon>Bacteria</taxon>
        <taxon>Pseudomonadati</taxon>
        <taxon>Pseudomonadota</taxon>
        <taxon>Alphaproteobacteria</taxon>
        <taxon>Hyphomicrobiales</taxon>
        <taxon>Phyllobacteriaceae</taxon>
        <taxon>Aminobacter</taxon>
    </lineage>
</organism>
<sequence>MLDGNSWYLIRLQQAQHLLLLQKAYPEFAGVEFPRGSMELLK</sequence>
<accession>A0ABR6H6K7</accession>